<evidence type="ECO:0000256" key="5">
    <source>
        <dbReference type="ARBA" id="ARBA00023306"/>
    </source>
</evidence>
<proteinExistence type="predicted"/>
<dbReference type="PANTHER" id="PTHR37820">
    <property type="entry name" value="CELL DIVISION PROTEIN DIVIB"/>
    <property type="match status" value="1"/>
</dbReference>
<evidence type="ECO:0000256" key="1">
    <source>
        <dbReference type="ARBA" id="ARBA00022475"/>
    </source>
</evidence>
<sequence length="238" mass="27074">MKHYKRWIIAGAALTAAVVLLLCVAGVFRVREVTVTGNEYYTKEQIADFVIGDGLKRNTLYLYVRYNYMEHPEIPFIDAFEVKVDSPSSLTIRVYEKNIVGYVHYLGKNVYFDKDGIVVESSDQEIEGVPLIKGLTFDRLTMHQALNVKDASIFGTILNITQLLDKYGLKPDEIRFGNNLELYLSMKDVTVNLGTGDHLDEKISRLKKLEPDLEDKSGTLHMENYTDESTHISLEASR</sequence>
<gene>
    <name evidence="6" type="ORF">LKD36_04455</name>
</gene>
<name>A0AAE3A6U7_9FIRM</name>
<dbReference type="InterPro" id="IPR050487">
    <property type="entry name" value="FtsQ_DivIB"/>
</dbReference>
<evidence type="ECO:0000256" key="3">
    <source>
        <dbReference type="ARBA" id="ARBA00022692"/>
    </source>
</evidence>
<organism evidence="6 7">
    <name type="scientific">Hominiventricola filiformis</name>
    <dbReference type="NCBI Taxonomy" id="2885352"/>
    <lineage>
        <taxon>Bacteria</taxon>
        <taxon>Bacillati</taxon>
        <taxon>Bacillota</taxon>
        <taxon>Clostridia</taxon>
        <taxon>Lachnospirales</taxon>
        <taxon>Lachnospiraceae</taxon>
        <taxon>Hominiventricola</taxon>
    </lineage>
</organism>
<dbReference type="RefSeq" id="WP_118769373.1">
    <property type="nucleotide sequence ID" value="NZ_JAJEPS010000003.1"/>
</dbReference>
<dbReference type="PANTHER" id="PTHR37820:SF1">
    <property type="entry name" value="CELL DIVISION PROTEIN FTSQ"/>
    <property type="match status" value="1"/>
</dbReference>
<comment type="caution">
    <text evidence="6">The sequence shown here is derived from an EMBL/GenBank/DDBJ whole genome shotgun (WGS) entry which is preliminary data.</text>
</comment>
<keyword evidence="3" id="KW-0812">Transmembrane</keyword>
<evidence type="ECO:0000313" key="7">
    <source>
        <dbReference type="Proteomes" id="UP001198220"/>
    </source>
</evidence>
<evidence type="ECO:0000256" key="4">
    <source>
        <dbReference type="ARBA" id="ARBA00022989"/>
    </source>
</evidence>
<dbReference type="Proteomes" id="UP001198220">
    <property type="component" value="Unassembled WGS sequence"/>
</dbReference>
<accession>A0AAE3A6U7</accession>
<dbReference type="AlphaFoldDB" id="A0AAE3A6U7"/>
<evidence type="ECO:0000313" key="6">
    <source>
        <dbReference type="EMBL" id="MCC2125428.1"/>
    </source>
</evidence>
<keyword evidence="2 6" id="KW-0132">Cell division</keyword>
<keyword evidence="7" id="KW-1185">Reference proteome</keyword>
<keyword evidence="4" id="KW-1133">Transmembrane helix</keyword>
<reference evidence="6 7" key="1">
    <citation type="submission" date="2021-10" db="EMBL/GenBank/DDBJ databases">
        <title>Anaerobic single-cell dispensing facilitates the cultivation of human gut bacteria.</title>
        <authorList>
            <person name="Afrizal A."/>
        </authorList>
    </citation>
    <scope>NUCLEOTIDE SEQUENCE [LARGE SCALE GENOMIC DNA]</scope>
    <source>
        <strain evidence="6 7">CLA-AA-H276</strain>
    </source>
</reference>
<dbReference type="EMBL" id="JAJEPS010000003">
    <property type="protein sequence ID" value="MCC2125428.1"/>
    <property type="molecule type" value="Genomic_DNA"/>
</dbReference>
<keyword evidence="5" id="KW-0131">Cell cycle</keyword>
<dbReference type="GO" id="GO:0051301">
    <property type="term" value="P:cell division"/>
    <property type="evidence" value="ECO:0007669"/>
    <property type="project" value="UniProtKB-KW"/>
</dbReference>
<evidence type="ECO:0000256" key="2">
    <source>
        <dbReference type="ARBA" id="ARBA00022618"/>
    </source>
</evidence>
<keyword evidence="4" id="KW-0472">Membrane</keyword>
<keyword evidence="1" id="KW-1003">Cell membrane</keyword>
<protein>
    <submittedName>
        <fullName evidence="6">Cell division protein FtsQ/DivIB</fullName>
    </submittedName>
</protein>
<dbReference type="GO" id="GO:0005886">
    <property type="term" value="C:plasma membrane"/>
    <property type="evidence" value="ECO:0007669"/>
    <property type="project" value="TreeGrafter"/>
</dbReference>